<dbReference type="Pfam" id="PF16344">
    <property type="entry name" value="FecR_C"/>
    <property type="match status" value="1"/>
</dbReference>
<accession>A0ABV2T1M8</accession>
<dbReference type="PANTHER" id="PTHR30273">
    <property type="entry name" value="PERIPLASMIC SIGNAL SENSOR AND SIGMA FACTOR ACTIVATOR FECR-RELATED"/>
    <property type="match status" value="1"/>
</dbReference>
<dbReference type="EMBL" id="JBEXAC010000001">
    <property type="protein sequence ID" value="MET6996034.1"/>
    <property type="molecule type" value="Genomic_DNA"/>
</dbReference>
<dbReference type="InterPro" id="IPR006860">
    <property type="entry name" value="FecR"/>
</dbReference>
<name>A0ABV2T1M8_9BACT</name>
<evidence type="ECO:0000313" key="4">
    <source>
        <dbReference type="EMBL" id="MET6996034.1"/>
    </source>
</evidence>
<dbReference type="InterPro" id="IPR012373">
    <property type="entry name" value="Ferrdict_sens_TM"/>
</dbReference>
<sequence>MDKVYFLDLLKKFREGTTTPAEEQFIQAYYAAFESQPDVVSLLTAAEKQRLKNNLHAGILEQIAAQEDHFPAATTPVRLWLKIAAAIMILAGAATAGFLLLRTPPAVKTVVQSRKVQPASENNFIQLPDGSTVIVSPGSKLEYPASFDGQPKREVYLEGKALFQVDHQSVQPFVVHTGNVQTTVLGTSFEIRAMPGMKDITVTVIKGKVQVAHDAKTLGILSANEQIIYNTSNKEHHQLQLDAKAQVAWQAEDLFFDDVTMQYAARLLEERFQVTVSITDEKLQSSRFSTTFAKEESLEQVLNSICTFNNAAYRIDKAQKTVIIYSR</sequence>
<evidence type="ECO:0000259" key="2">
    <source>
        <dbReference type="Pfam" id="PF04773"/>
    </source>
</evidence>
<evidence type="ECO:0000259" key="3">
    <source>
        <dbReference type="Pfam" id="PF16344"/>
    </source>
</evidence>
<dbReference type="Pfam" id="PF04773">
    <property type="entry name" value="FecR"/>
    <property type="match status" value="1"/>
</dbReference>
<dbReference type="RefSeq" id="WP_354658682.1">
    <property type="nucleotide sequence ID" value="NZ_JBEXAC010000001.1"/>
</dbReference>
<evidence type="ECO:0000313" key="5">
    <source>
        <dbReference type="Proteomes" id="UP001549749"/>
    </source>
</evidence>
<gene>
    <name evidence="4" type="ORF">ABR189_01580</name>
</gene>
<dbReference type="InterPro" id="IPR032508">
    <property type="entry name" value="FecR_C"/>
</dbReference>
<keyword evidence="5" id="KW-1185">Reference proteome</keyword>
<comment type="caution">
    <text evidence="4">The sequence shown here is derived from an EMBL/GenBank/DDBJ whole genome shotgun (WGS) entry which is preliminary data.</text>
</comment>
<keyword evidence="1" id="KW-1133">Transmembrane helix</keyword>
<proteinExistence type="predicted"/>
<keyword evidence="1" id="KW-0472">Membrane</keyword>
<keyword evidence="1" id="KW-0812">Transmembrane</keyword>
<feature type="transmembrane region" description="Helical" evidence="1">
    <location>
        <begin position="79"/>
        <end position="101"/>
    </location>
</feature>
<organism evidence="4 5">
    <name type="scientific">Chitinophaga defluvii</name>
    <dbReference type="NCBI Taxonomy" id="3163343"/>
    <lineage>
        <taxon>Bacteria</taxon>
        <taxon>Pseudomonadati</taxon>
        <taxon>Bacteroidota</taxon>
        <taxon>Chitinophagia</taxon>
        <taxon>Chitinophagales</taxon>
        <taxon>Chitinophagaceae</taxon>
        <taxon>Chitinophaga</taxon>
    </lineage>
</organism>
<dbReference type="Gene3D" id="3.55.50.30">
    <property type="match status" value="1"/>
</dbReference>
<feature type="domain" description="FecR protein" evidence="2">
    <location>
        <begin position="125"/>
        <end position="210"/>
    </location>
</feature>
<reference evidence="4 5" key="1">
    <citation type="submission" date="2024-06" db="EMBL/GenBank/DDBJ databases">
        <title>Chitinophaga defluvii sp. nov., isolated from municipal sewage.</title>
        <authorList>
            <person name="Zhang L."/>
        </authorList>
    </citation>
    <scope>NUCLEOTIDE SEQUENCE [LARGE SCALE GENOMIC DNA]</scope>
    <source>
        <strain evidence="4 5">H8</strain>
    </source>
</reference>
<dbReference type="Gene3D" id="2.60.120.1440">
    <property type="match status" value="1"/>
</dbReference>
<dbReference type="PANTHER" id="PTHR30273:SF2">
    <property type="entry name" value="PROTEIN FECR"/>
    <property type="match status" value="1"/>
</dbReference>
<dbReference type="Proteomes" id="UP001549749">
    <property type="component" value="Unassembled WGS sequence"/>
</dbReference>
<evidence type="ECO:0000256" key="1">
    <source>
        <dbReference type="SAM" id="Phobius"/>
    </source>
</evidence>
<dbReference type="PIRSF" id="PIRSF018266">
    <property type="entry name" value="FecR"/>
    <property type="match status" value="1"/>
</dbReference>
<feature type="domain" description="Protein FecR C-terminal" evidence="3">
    <location>
        <begin position="254"/>
        <end position="319"/>
    </location>
</feature>
<protein>
    <submittedName>
        <fullName evidence="4">FecR domain-containing protein</fullName>
    </submittedName>
</protein>